<evidence type="ECO:0000313" key="10">
    <source>
        <dbReference type="Proteomes" id="UP000050360"/>
    </source>
</evidence>
<sequence length="101" mass="11563">MTGKLSIIETKRGYQWSRSRRKFWKKGESAGHEQIVHDILIDCDADAIVLKIEQIGGVCPIGYRSCYHRTIESEVVGENLLEPEDVYKKYDEGAKDKMSNT</sequence>
<keyword evidence="6 9" id="KW-0378">Hydrolase</keyword>
<dbReference type="PANTHER" id="PTHR42945">
    <property type="entry name" value="HISTIDINE BIOSYNTHESIS BIFUNCTIONAL PROTEIN"/>
    <property type="match status" value="1"/>
</dbReference>
<keyword evidence="4" id="KW-0963">Cytoplasm</keyword>
<evidence type="ECO:0000256" key="7">
    <source>
        <dbReference type="ARBA" id="ARBA00023102"/>
    </source>
</evidence>
<dbReference type="EC" id="3.5.4.19" evidence="3"/>
<protein>
    <recommendedName>
        <fullName evidence="3">phosphoribosyl-AMP cyclohydrolase</fullName>
        <ecNumber evidence="3">3.5.4.19</ecNumber>
    </recommendedName>
</protein>
<evidence type="ECO:0000256" key="5">
    <source>
        <dbReference type="ARBA" id="ARBA00022605"/>
    </source>
</evidence>
<reference evidence="9 10" key="1">
    <citation type="submission" date="2015-09" db="EMBL/GenBank/DDBJ databases">
        <title>A metagenomics-based metabolic model of nitrate-dependent anaerobic oxidation of methane by Methanoperedens-like archaea.</title>
        <authorList>
            <person name="Arshad A."/>
            <person name="Speth D.R."/>
            <person name="De Graaf R.M."/>
            <person name="Op Den Camp H.J."/>
            <person name="Jetten M.S."/>
            <person name="Welte C.U."/>
        </authorList>
    </citation>
    <scope>NUCLEOTIDE SEQUENCE [LARGE SCALE GENOMIC DNA]</scope>
</reference>
<keyword evidence="5" id="KW-0028">Amino-acid biosynthesis</keyword>
<keyword evidence="7" id="KW-0368">Histidine biosynthesis</keyword>
<evidence type="ECO:0000313" key="9">
    <source>
        <dbReference type="EMBL" id="KPQ44623.1"/>
    </source>
</evidence>
<dbReference type="Proteomes" id="UP000050360">
    <property type="component" value="Unassembled WGS sequence"/>
</dbReference>
<proteinExistence type="predicted"/>
<dbReference type="GO" id="GO:0004635">
    <property type="term" value="F:phosphoribosyl-AMP cyclohydrolase activity"/>
    <property type="evidence" value="ECO:0007669"/>
    <property type="project" value="UniProtKB-EC"/>
</dbReference>
<evidence type="ECO:0000256" key="3">
    <source>
        <dbReference type="ARBA" id="ARBA00012721"/>
    </source>
</evidence>
<comment type="pathway">
    <text evidence="2">Amino-acid biosynthesis; L-histidine biosynthesis; L-histidine from 5-phospho-alpha-D-ribose 1-diphosphate: step 3/9.</text>
</comment>
<dbReference type="InterPro" id="IPR038019">
    <property type="entry name" value="PRib_AMP_CycHydrolase_sf"/>
</dbReference>
<dbReference type="AlphaFoldDB" id="A0A0P7ZKM6"/>
<gene>
    <name evidence="9" type="ORF">MPEBLZ_00780</name>
</gene>
<dbReference type="GO" id="GO:0000105">
    <property type="term" value="P:L-histidine biosynthetic process"/>
    <property type="evidence" value="ECO:0007669"/>
    <property type="project" value="UniProtKB-UniPathway"/>
</dbReference>
<dbReference type="InterPro" id="IPR002496">
    <property type="entry name" value="PRib_AMP_CycHydrolase_dom"/>
</dbReference>
<evidence type="ECO:0000256" key="1">
    <source>
        <dbReference type="ARBA" id="ARBA00000024"/>
    </source>
</evidence>
<accession>A0A0P7ZKM6</accession>
<evidence type="ECO:0000256" key="6">
    <source>
        <dbReference type="ARBA" id="ARBA00022801"/>
    </source>
</evidence>
<dbReference type="EMBL" id="LKCM01000066">
    <property type="protein sequence ID" value="KPQ44623.1"/>
    <property type="molecule type" value="Genomic_DNA"/>
</dbReference>
<evidence type="ECO:0000259" key="8">
    <source>
        <dbReference type="Pfam" id="PF01502"/>
    </source>
</evidence>
<evidence type="ECO:0000256" key="4">
    <source>
        <dbReference type="ARBA" id="ARBA00022490"/>
    </source>
</evidence>
<evidence type="ECO:0000256" key="2">
    <source>
        <dbReference type="ARBA" id="ARBA00005169"/>
    </source>
</evidence>
<comment type="catalytic activity">
    <reaction evidence="1">
        <text>1-(5-phospho-beta-D-ribosyl)-5'-AMP + H2O = 1-(5-phospho-beta-D-ribosyl)-5-[(5-phospho-beta-D-ribosylamino)methylideneamino]imidazole-4-carboxamide</text>
        <dbReference type="Rhea" id="RHEA:20049"/>
        <dbReference type="ChEBI" id="CHEBI:15377"/>
        <dbReference type="ChEBI" id="CHEBI:58435"/>
        <dbReference type="ChEBI" id="CHEBI:59457"/>
        <dbReference type="EC" id="3.5.4.19"/>
    </reaction>
</comment>
<dbReference type="PANTHER" id="PTHR42945:SF1">
    <property type="entry name" value="HISTIDINE BIOSYNTHESIS BIFUNCTIONAL PROTEIN HIS7"/>
    <property type="match status" value="1"/>
</dbReference>
<organism evidence="9 10">
    <name type="scientific">Candidatus Methanoperedens nitratireducens</name>
    <dbReference type="NCBI Taxonomy" id="1392998"/>
    <lineage>
        <taxon>Archaea</taxon>
        <taxon>Methanobacteriati</taxon>
        <taxon>Methanobacteriota</taxon>
        <taxon>Stenosarchaea group</taxon>
        <taxon>Methanomicrobia</taxon>
        <taxon>Methanosarcinales</taxon>
        <taxon>ANME-2 cluster</taxon>
        <taxon>Candidatus Methanoperedentaceae</taxon>
        <taxon>Candidatus Methanoperedens</taxon>
    </lineage>
</organism>
<dbReference type="Gene3D" id="3.10.20.810">
    <property type="entry name" value="Phosphoribosyl-AMP cyclohydrolase"/>
    <property type="match status" value="1"/>
</dbReference>
<dbReference type="UniPathway" id="UPA00031">
    <property type="reaction ID" value="UER00008"/>
</dbReference>
<name>A0A0P7ZKM6_9EURY</name>
<comment type="caution">
    <text evidence="9">The sequence shown here is derived from an EMBL/GenBank/DDBJ whole genome shotgun (WGS) entry which is preliminary data.</text>
</comment>
<dbReference type="SUPFAM" id="SSF141734">
    <property type="entry name" value="HisI-like"/>
    <property type="match status" value="1"/>
</dbReference>
<feature type="domain" description="Phosphoribosyl-AMP cyclohydrolase" evidence="8">
    <location>
        <begin position="8"/>
        <end position="68"/>
    </location>
</feature>
<dbReference type="Pfam" id="PF01502">
    <property type="entry name" value="PRA-CH"/>
    <property type="match status" value="1"/>
</dbReference>